<comment type="similarity">
    <text evidence="1">Belongs to the monovalent cation:proton antiporter 2 (CPA2) transporter (TC 2.A.37) family.</text>
</comment>
<feature type="transmembrane region" description="Helical" evidence="3">
    <location>
        <begin position="6"/>
        <end position="26"/>
    </location>
</feature>
<keyword evidence="3" id="KW-1133">Transmembrane helix</keyword>
<gene>
    <name evidence="4" type="primary">ybaL</name>
    <name evidence="4" type="ORF">NCTC11370_03042</name>
</gene>
<evidence type="ECO:0000256" key="2">
    <source>
        <dbReference type="ARBA" id="ARBA00022448"/>
    </source>
</evidence>
<reference evidence="4 5" key="1">
    <citation type="submission" date="2018-06" db="EMBL/GenBank/DDBJ databases">
        <authorList>
            <consortium name="Pathogen Informatics"/>
            <person name="Doyle S."/>
        </authorList>
    </citation>
    <scope>NUCLEOTIDE SEQUENCE [LARGE SCALE GENOMIC DNA]</scope>
    <source>
        <strain evidence="4 5">NCTC11370</strain>
    </source>
</reference>
<evidence type="ECO:0000256" key="3">
    <source>
        <dbReference type="SAM" id="Phobius"/>
    </source>
</evidence>
<dbReference type="InterPro" id="IPR038770">
    <property type="entry name" value="Na+/solute_symporter_sf"/>
</dbReference>
<evidence type="ECO:0000313" key="5">
    <source>
        <dbReference type="Proteomes" id="UP000254554"/>
    </source>
</evidence>
<protein>
    <submittedName>
        <fullName evidence="4">Inner membrane protein ybaL</fullName>
    </submittedName>
</protein>
<dbReference type="AlphaFoldDB" id="A0A377GEE2"/>
<accession>A0A377GEE2</accession>
<dbReference type="GeneID" id="93293923"/>
<dbReference type="Gene3D" id="1.20.1530.20">
    <property type="match status" value="1"/>
</dbReference>
<feature type="transmembrane region" description="Helical" evidence="3">
    <location>
        <begin position="33"/>
        <end position="52"/>
    </location>
</feature>
<keyword evidence="2" id="KW-0813">Transport</keyword>
<dbReference type="Proteomes" id="UP000254554">
    <property type="component" value="Unassembled WGS sequence"/>
</dbReference>
<sequence>MHHSLPLISTLAAALGLSLLLGFLATKLKLPTIIGYLLAGILIGPFTPGFVVNANLLME</sequence>
<dbReference type="STRING" id="1094715.GCA_000236165_03028"/>
<evidence type="ECO:0000256" key="1">
    <source>
        <dbReference type="ARBA" id="ARBA00005551"/>
    </source>
</evidence>
<dbReference type="PANTHER" id="PTHR42751">
    <property type="entry name" value="SODIUM/HYDROGEN EXCHANGER FAMILY/TRKA DOMAIN PROTEIN"/>
    <property type="match status" value="1"/>
</dbReference>
<organism evidence="4 5">
    <name type="scientific">Fluoribacter dumoffii</name>
    <dbReference type="NCBI Taxonomy" id="463"/>
    <lineage>
        <taxon>Bacteria</taxon>
        <taxon>Pseudomonadati</taxon>
        <taxon>Pseudomonadota</taxon>
        <taxon>Gammaproteobacteria</taxon>
        <taxon>Legionellales</taxon>
        <taxon>Legionellaceae</taxon>
        <taxon>Fluoribacter</taxon>
    </lineage>
</organism>
<keyword evidence="3" id="KW-0812">Transmembrane</keyword>
<keyword evidence="3" id="KW-0472">Membrane</keyword>
<dbReference type="EMBL" id="UGGT01000001">
    <property type="protein sequence ID" value="STO22940.1"/>
    <property type="molecule type" value="Genomic_DNA"/>
</dbReference>
<name>A0A377GEE2_9GAMM</name>
<proteinExistence type="inferred from homology"/>
<keyword evidence="5" id="KW-1185">Reference proteome</keyword>
<dbReference type="RefSeq" id="WP_010655058.1">
    <property type="nucleotide sequence ID" value="NZ_UGGT01000001.1"/>
</dbReference>
<evidence type="ECO:0000313" key="4">
    <source>
        <dbReference type="EMBL" id="STO22940.1"/>
    </source>
</evidence>
<dbReference type="PANTHER" id="PTHR42751:SF1">
    <property type="entry name" value="CATION_PROTON ANTIPORTER YBAL-RELATED"/>
    <property type="match status" value="1"/>
</dbReference>